<sequence>MTKKKWLLLLLSLTMVISVLAACGSSEDTGGTGSDGDASQGEESGNGDAMVLRISLGINNHHPLYESALHFKELLEEKTDDFVVEVYHSAQIGDDRVATEMLQMGDLAITIPSTSPLVNFVPEYGVFDLPFMIPSEEVADAVLDGPFGDKMLALLEEQDLIGLAWYENGFRNLTNSVRPVEKVEDLKGLVIRTMENQIHLDAWSELGANPTPMSFAELFTAMQQGTVDGQENPYPTIELEGYPEVQDYISDTNHVYTPFVFLFSKPIWDTLSPEQQELIRETALEARLFNRERTREVAEQSKEKLKELMTFTEISDEERARFREAVMPVIDKHADNISRDIVEEFMAEIEKHS</sequence>
<keyword evidence="5" id="KW-0675">Receptor</keyword>
<dbReference type="InterPro" id="IPR018389">
    <property type="entry name" value="DctP_fam"/>
</dbReference>
<evidence type="ECO:0000256" key="1">
    <source>
        <dbReference type="ARBA" id="ARBA00009023"/>
    </source>
</evidence>
<comment type="similarity">
    <text evidence="1">Belongs to the bacterial solute-binding protein 7 family.</text>
</comment>
<dbReference type="EMBL" id="JAUSUQ010000003">
    <property type="protein sequence ID" value="MDQ0338283.1"/>
    <property type="molecule type" value="Genomic_DNA"/>
</dbReference>
<keyword evidence="2" id="KW-0813">Transport</keyword>
<dbReference type="Gene3D" id="3.40.190.170">
    <property type="entry name" value="Bacterial extracellular solute-binding protein, family 7"/>
    <property type="match status" value="1"/>
</dbReference>
<accession>A0ABU0CQB3</accession>
<name>A0ABU0CQB3_9BACI</name>
<dbReference type="PROSITE" id="PS51257">
    <property type="entry name" value="PROKAR_LIPOPROTEIN"/>
    <property type="match status" value="1"/>
</dbReference>
<feature type="signal peptide" evidence="4">
    <location>
        <begin position="1"/>
        <end position="21"/>
    </location>
</feature>
<feature type="chain" id="PRO_5046588605" evidence="4">
    <location>
        <begin position="22"/>
        <end position="353"/>
    </location>
</feature>
<dbReference type="Pfam" id="PF03480">
    <property type="entry name" value="DctP"/>
    <property type="match status" value="1"/>
</dbReference>
<evidence type="ECO:0000256" key="3">
    <source>
        <dbReference type="ARBA" id="ARBA00022729"/>
    </source>
</evidence>
<dbReference type="Proteomes" id="UP001232445">
    <property type="component" value="Unassembled WGS sequence"/>
</dbReference>
<evidence type="ECO:0000256" key="2">
    <source>
        <dbReference type="ARBA" id="ARBA00022448"/>
    </source>
</evidence>
<dbReference type="InterPro" id="IPR038404">
    <property type="entry name" value="TRAP_DctP_sf"/>
</dbReference>
<dbReference type="RefSeq" id="WP_307336372.1">
    <property type="nucleotide sequence ID" value="NZ_JAUSUQ010000003.1"/>
</dbReference>
<keyword evidence="6" id="KW-1185">Reference proteome</keyword>
<protein>
    <submittedName>
        <fullName evidence="5">Tripartite ATP-independent transporter DctP family solute receptor</fullName>
    </submittedName>
</protein>
<proteinExistence type="inferred from homology"/>
<evidence type="ECO:0000313" key="6">
    <source>
        <dbReference type="Proteomes" id="UP001232445"/>
    </source>
</evidence>
<reference evidence="5 6" key="1">
    <citation type="submission" date="2023-07" db="EMBL/GenBank/DDBJ databases">
        <title>Genomic Encyclopedia of Type Strains, Phase IV (KMG-IV): sequencing the most valuable type-strain genomes for metagenomic binning, comparative biology and taxonomic classification.</title>
        <authorList>
            <person name="Goeker M."/>
        </authorList>
    </citation>
    <scope>NUCLEOTIDE SEQUENCE [LARGE SCALE GENOMIC DNA]</scope>
    <source>
        <strain evidence="5 6">DSM 17740</strain>
    </source>
</reference>
<dbReference type="NCBIfam" id="NF037995">
    <property type="entry name" value="TRAP_S1"/>
    <property type="match status" value="1"/>
</dbReference>
<dbReference type="InterPro" id="IPR004682">
    <property type="entry name" value="TRAP_DctP"/>
</dbReference>
<dbReference type="CDD" id="cd13679">
    <property type="entry name" value="PBP2_TRAP_YiaO_like"/>
    <property type="match status" value="1"/>
</dbReference>
<dbReference type="PANTHER" id="PTHR33376:SF7">
    <property type="entry name" value="C4-DICARBOXYLATE-BINDING PROTEIN DCTB"/>
    <property type="match status" value="1"/>
</dbReference>
<keyword evidence="3 4" id="KW-0732">Signal</keyword>
<evidence type="ECO:0000313" key="5">
    <source>
        <dbReference type="EMBL" id="MDQ0338283.1"/>
    </source>
</evidence>
<dbReference type="PANTHER" id="PTHR33376">
    <property type="match status" value="1"/>
</dbReference>
<comment type="caution">
    <text evidence="5">The sequence shown here is derived from an EMBL/GenBank/DDBJ whole genome shotgun (WGS) entry which is preliminary data.</text>
</comment>
<dbReference type="NCBIfam" id="TIGR00787">
    <property type="entry name" value="dctP"/>
    <property type="match status" value="1"/>
</dbReference>
<organism evidence="5 6">
    <name type="scientific">Caldalkalibacillus uzonensis</name>
    <dbReference type="NCBI Taxonomy" id="353224"/>
    <lineage>
        <taxon>Bacteria</taxon>
        <taxon>Bacillati</taxon>
        <taxon>Bacillota</taxon>
        <taxon>Bacilli</taxon>
        <taxon>Bacillales</taxon>
        <taxon>Bacillaceae</taxon>
        <taxon>Caldalkalibacillus</taxon>
    </lineage>
</organism>
<evidence type="ECO:0000256" key="4">
    <source>
        <dbReference type="SAM" id="SignalP"/>
    </source>
</evidence>
<gene>
    <name evidence="5" type="ORF">J2S00_001067</name>
</gene>
<dbReference type="PIRSF" id="PIRSF006470">
    <property type="entry name" value="DctB"/>
    <property type="match status" value="1"/>
</dbReference>